<dbReference type="AlphaFoldDB" id="A0A4D7JKE8"/>
<feature type="chain" id="PRO_5020324764" description="Tetratricopeptide repeat-containing protein" evidence="1">
    <location>
        <begin position="23"/>
        <end position="349"/>
    </location>
</feature>
<name>A0A4D7JKE8_9BACT</name>
<evidence type="ECO:0000313" key="2">
    <source>
        <dbReference type="EMBL" id="QCK15413.1"/>
    </source>
</evidence>
<keyword evidence="3" id="KW-1185">Reference proteome</keyword>
<dbReference type="EMBL" id="CP028923">
    <property type="protein sequence ID" value="QCK15413.1"/>
    <property type="molecule type" value="Genomic_DNA"/>
</dbReference>
<accession>A0A4D7JKE8</accession>
<evidence type="ECO:0000313" key="3">
    <source>
        <dbReference type="Proteomes" id="UP000298616"/>
    </source>
</evidence>
<organism evidence="2 3">
    <name type="scientific">Mangrovivirga cuniculi</name>
    <dbReference type="NCBI Taxonomy" id="2715131"/>
    <lineage>
        <taxon>Bacteria</taxon>
        <taxon>Pseudomonadati</taxon>
        <taxon>Bacteroidota</taxon>
        <taxon>Cytophagia</taxon>
        <taxon>Cytophagales</taxon>
        <taxon>Mangrovivirgaceae</taxon>
        <taxon>Mangrovivirga</taxon>
    </lineage>
</organism>
<keyword evidence="1" id="KW-0732">Signal</keyword>
<feature type="signal peptide" evidence="1">
    <location>
        <begin position="1"/>
        <end position="22"/>
    </location>
</feature>
<gene>
    <name evidence="2" type="ORF">DCC35_11985</name>
</gene>
<reference evidence="2 3" key="1">
    <citation type="submission" date="2018-04" db="EMBL/GenBank/DDBJ databases">
        <title>Complete genome uncultured novel isolate.</title>
        <authorList>
            <person name="Merlino G."/>
        </authorList>
    </citation>
    <scope>NUCLEOTIDE SEQUENCE [LARGE SCALE GENOMIC DNA]</scope>
    <source>
        <strain evidence="3">R1DC9</strain>
    </source>
</reference>
<dbReference type="OrthoDB" id="976407at2"/>
<sequence>MKCFKIFLFAFIAIISFININAQNLDRNNVSFSRLRLPSTPLPENVKFYNPELDLGYVYHGDSRTMVEQTLKNAIKIDGLERGPKGDDCITILARLESYYKSELRYETVQKNEKRGEETVKVTYHFLTFDYKYPLYYELILPGEYEAESKGFINNSHEMKNYESRQYRNKSDLIKWWSENYKSLQAKLRKDLLNTNASTLGNLLDDRFGFKTVKDNEMFFTVKKIKKFDYTDLDEAYSLAKQGLEMMQNDQPLPSDAARSTMQKAIDIWVKALDEADLETRKVRVNSKVAGAIANNLVNLYTLMGEFDKAQAAITKAEEHFKKDGWTYMAQQKLNDLKMRIEANQITIQ</sequence>
<dbReference type="RefSeq" id="WP_137091011.1">
    <property type="nucleotide sequence ID" value="NZ_CP028923.1"/>
</dbReference>
<evidence type="ECO:0008006" key="4">
    <source>
        <dbReference type="Google" id="ProtNLM"/>
    </source>
</evidence>
<protein>
    <recommendedName>
        <fullName evidence="4">Tetratricopeptide repeat-containing protein</fullName>
    </recommendedName>
</protein>
<proteinExistence type="predicted"/>
<dbReference type="KEGG" id="fpf:DCC35_11985"/>
<evidence type="ECO:0000256" key="1">
    <source>
        <dbReference type="SAM" id="SignalP"/>
    </source>
</evidence>
<dbReference type="Proteomes" id="UP000298616">
    <property type="component" value="Chromosome"/>
</dbReference>